<proteinExistence type="predicted"/>
<dbReference type="EMBL" id="JBHFNT010000089">
    <property type="protein sequence ID" value="MFB2835069.1"/>
    <property type="molecule type" value="Genomic_DNA"/>
</dbReference>
<gene>
    <name evidence="1" type="ORF">ACE1CA_11100</name>
</gene>
<evidence type="ECO:0000313" key="2">
    <source>
        <dbReference type="Proteomes" id="UP001576780"/>
    </source>
</evidence>
<evidence type="ECO:0000313" key="1">
    <source>
        <dbReference type="EMBL" id="MFB2835069.1"/>
    </source>
</evidence>
<dbReference type="RefSeq" id="WP_413277493.1">
    <property type="nucleotide sequence ID" value="NZ_JBHFNT010000089.1"/>
</dbReference>
<name>A0ABV4WJ35_9CYAN</name>
<accession>A0ABV4WJ35</accession>
<dbReference type="Proteomes" id="UP001576780">
    <property type="component" value="Unassembled WGS sequence"/>
</dbReference>
<protein>
    <recommendedName>
        <fullName evidence="3">Holin</fullName>
    </recommendedName>
</protein>
<keyword evidence="2" id="KW-1185">Reference proteome</keyword>
<comment type="caution">
    <text evidence="1">The sequence shown here is derived from an EMBL/GenBank/DDBJ whole genome shotgun (WGS) entry which is preliminary data.</text>
</comment>
<sequence>MVNKQKRSGKLVQKLIAVSLIIQAIIIGVKGNIDVLSGKNPIDVIQSMIAQGIELIIKAYNAEKRIGKKSDRANKPGE</sequence>
<evidence type="ECO:0008006" key="3">
    <source>
        <dbReference type="Google" id="ProtNLM"/>
    </source>
</evidence>
<reference evidence="1 2" key="1">
    <citation type="submission" date="2024-09" db="EMBL/GenBank/DDBJ databases">
        <title>Floridaenema gen nov. (Aerosakkonemataceae, Aerosakkonematales ord. nov., Cyanobacteria) from benthic tropical and subtropical fresh waters, with the description of four new species.</title>
        <authorList>
            <person name="Moretto J.A."/>
            <person name="Berthold D.E."/>
            <person name="Lefler F.W."/>
            <person name="Huang I.-S."/>
            <person name="Laughinghouse H. IV."/>
        </authorList>
    </citation>
    <scope>NUCLEOTIDE SEQUENCE [LARGE SCALE GENOMIC DNA]</scope>
    <source>
        <strain evidence="1 2">BLCC-F167</strain>
    </source>
</reference>
<organism evidence="1 2">
    <name type="scientific">Floridaenema evergladense BLCC-F167</name>
    <dbReference type="NCBI Taxonomy" id="3153639"/>
    <lineage>
        <taxon>Bacteria</taxon>
        <taxon>Bacillati</taxon>
        <taxon>Cyanobacteriota</taxon>
        <taxon>Cyanophyceae</taxon>
        <taxon>Oscillatoriophycideae</taxon>
        <taxon>Aerosakkonematales</taxon>
        <taxon>Aerosakkonemataceae</taxon>
        <taxon>Floridanema</taxon>
        <taxon>Floridanema evergladense</taxon>
    </lineage>
</organism>